<organism evidence="2">
    <name type="scientific">Spongospora subterranea</name>
    <dbReference type="NCBI Taxonomy" id="70186"/>
    <lineage>
        <taxon>Eukaryota</taxon>
        <taxon>Sar</taxon>
        <taxon>Rhizaria</taxon>
        <taxon>Endomyxa</taxon>
        <taxon>Phytomyxea</taxon>
        <taxon>Plasmodiophorida</taxon>
        <taxon>Plasmodiophoridae</taxon>
        <taxon>Spongospora</taxon>
    </lineage>
</organism>
<keyword evidence="1" id="KW-0812">Transmembrane</keyword>
<keyword evidence="1" id="KW-0472">Membrane</keyword>
<feature type="transmembrane region" description="Helical" evidence="1">
    <location>
        <begin position="35"/>
        <end position="55"/>
    </location>
</feature>
<evidence type="ECO:0000256" key="1">
    <source>
        <dbReference type="SAM" id="Phobius"/>
    </source>
</evidence>
<dbReference type="EMBL" id="HACM01004689">
    <property type="protein sequence ID" value="CRZ05131.1"/>
    <property type="molecule type" value="Transcribed_RNA"/>
</dbReference>
<evidence type="ECO:0000313" key="2">
    <source>
        <dbReference type="EMBL" id="CRZ05131.1"/>
    </source>
</evidence>
<dbReference type="AlphaFoldDB" id="A0A0H5QU83"/>
<reference evidence="2" key="1">
    <citation type="submission" date="2015-04" db="EMBL/GenBank/DDBJ databases">
        <title>The genome sequence of the plant pathogenic Rhizarian Plasmodiophora brassicae reveals insights in its biotrophic life cycle and the origin of chitin synthesis.</title>
        <authorList>
            <person name="Schwelm A."/>
            <person name="Fogelqvist J."/>
            <person name="Knaust A."/>
            <person name="Julke S."/>
            <person name="Lilja T."/>
            <person name="Dhandapani V."/>
            <person name="Bonilla-Rosso G."/>
            <person name="Karlsson M."/>
            <person name="Shevchenko A."/>
            <person name="Choi S.R."/>
            <person name="Kim H.G."/>
            <person name="Park J.Y."/>
            <person name="Lim Y.P."/>
            <person name="Ludwig-Muller J."/>
            <person name="Dixelius C."/>
        </authorList>
    </citation>
    <scope>NUCLEOTIDE SEQUENCE</scope>
    <source>
        <tissue evidence="2">Potato root galls</tissue>
    </source>
</reference>
<dbReference type="EMBL" id="HACM01004688">
    <property type="protein sequence ID" value="CRZ05130.1"/>
    <property type="molecule type" value="Transcribed_RNA"/>
</dbReference>
<name>A0A0H5QU83_9EUKA</name>
<sequence>MELYFDLFVYLVKKISARGNVTRSLFNMYHDINDHITAILICLYIYLSIFFCFWWQKVVNFGLRSIQGCALPLFIQSNGHMTSSKCMVKRLMKLERTMGDWRSSAFLRWTHL</sequence>
<protein>
    <submittedName>
        <fullName evidence="2">Uncharacterized protein</fullName>
    </submittedName>
</protein>
<proteinExistence type="predicted"/>
<keyword evidence="1" id="KW-1133">Transmembrane helix</keyword>
<accession>A0A0H5QU83</accession>